<protein>
    <submittedName>
        <fullName evidence="1">Uncharacterized protein</fullName>
    </submittedName>
</protein>
<evidence type="ECO:0000313" key="2">
    <source>
        <dbReference type="Proteomes" id="UP001139125"/>
    </source>
</evidence>
<dbReference type="EMBL" id="JANDBC010000001">
    <property type="protein sequence ID" value="MCP9291678.1"/>
    <property type="molecule type" value="Genomic_DNA"/>
</dbReference>
<name>A0A9X2L4S1_9BACT</name>
<reference evidence="1" key="1">
    <citation type="submission" date="2022-06" db="EMBL/GenBank/DDBJ databases">
        <title>Gracilimonas sp. CAU 1638 isolated from sea sediment.</title>
        <authorList>
            <person name="Kim W."/>
        </authorList>
    </citation>
    <scope>NUCLEOTIDE SEQUENCE</scope>
    <source>
        <strain evidence="1">CAU 1638</strain>
    </source>
</reference>
<dbReference type="RefSeq" id="WP_255134541.1">
    <property type="nucleotide sequence ID" value="NZ_JANDBC010000001.1"/>
</dbReference>
<keyword evidence="2" id="KW-1185">Reference proteome</keyword>
<gene>
    <name evidence="1" type="ORF">NM125_08805</name>
</gene>
<comment type="caution">
    <text evidence="1">The sequence shown here is derived from an EMBL/GenBank/DDBJ whole genome shotgun (WGS) entry which is preliminary data.</text>
</comment>
<evidence type="ECO:0000313" key="1">
    <source>
        <dbReference type="EMBL" id="MCP9291678.1"/>
    </source>
</evidence>
<dbReference type="AlphaFoldDB" id="A0A9X2L4S1"/>
<proteinExistence type="predicted"/>
<sequence>MLFILSQKSSYTIHESKRCCYLNNLFIFQETATQVIAMKHLTIILFFLIPGQIVAQSFSPEINLKTGIQRISGHSFNPDYEQDHTVMYEIEAFHPFLNFEKSELSVGLTGSLRREAERLDTYACLDCPQYNFKGHAIGSAIKLQTVDTPVVLGVYSGLNLNQTVIEQTRSGMLPANIQAEPLITIKETYLNLATGFRADIPIYKNFFFSGDFRLYFPLDDSDFNQRRTALSAGLSLRF</sequence>
<dbReference type="Proteomes" id="UP001139125">
    <property type="component" value="Unassembled WGS sequence"/>
</dbReference>
<organism evidence="1 2">
    <name type="scientific">Gracilimonas sediminicola</name>
    <dbReference type="NCBI Taxonomy" id="2952158"/>
    <lineage>
        <taxon>Bacteria</taxon>
        <taxon>Pseudomonadati</taxon>
        <taxon>Balneolota</taxon>
        <taxon>Balneolia</taxon>
        <taxon>Balneolales</taxon>
        <taxon>Balneolaceae</taxon>
        <taxon>Gracilimonas</taxon>
    </lineage>
</organism>
<accession>A0A9X2L4S1</accession>